<dbReference type="KEGG" id="ffu:CLAFUR5_11981"/>
<dbReference type="InterPro" id="IPR016162">
    <property type="entry name" value="Ald_DH_N"/>
</dbReference>
<dbReference type="InterPro" id="IPR015590">
    <property type="entry name" value="Aldehyde_DH_dom"/>
</dbReference>
<dbReference type="FunFam" id="3.40.605.10:FF:000026">
    <property type="entry name" value="Aldehyde dehydrogenase, putative"/>
    <property type="match status" value="1"/>
</dbReference>
<dbReference type="Proteomes" id="UP000756132">
    <property type="component" value="Chromosome 10"/>
</dbReference>
<sequence length="475" mass="50957">MSYKFVDAQSGEYLTCYNPMDDSIISDKIHSAGEKDVDAAVVAANKAFKGPWGDADPTDRAARMRKFAELIRKNAASMASLESKCMGSAVGTQTMGYSMGADLFDYYSGLADKIHGETSYPNSQGKYKIIQREPIGVCSGVGAWNVSAILFCWKAAPALAAGNTFIYKPSEKAPLGALALGPLIKECFPPGTINIVNGGGKVGHLLASHVEIRQIAFTGSTATGRKIQEYAAKSNLKRVSLELGGKSPSLIFDDADLEVAVGKSAEGIMANSGQICAMASRVFVQEGIADKFTDLLMGAFEQFSKGNFIGDPSDENTQVGPIADKKQFERVMEYLEIGKQDGELITGGMQRGGKGLFVEPTIFKNAPNTSRIVQEEVFGPVVTVQTFKDEAEAIELANDTVFGLSACIYTNSISRALRVTRKMEAGTIAVNDWYFPAPDTPFGGIKQSGYGREGGLEGLNEYLQTKTIQINLNAP</sequence>
<dbReference type="AlphaFoldDB" id="A0A9Q8PHD6"/>
<dbReference type="OrthoDB" id="310895at2759"/>
<reference evidence="8" key="1">
    <citation type="submission" date="2021-12" db="EMBL/GenBank/DDBJ databases">
        <authorList>
            <person name="Zaccaron A."/>
            <person name="Stergiopoulos I."/>
        </authorList>
    </citation>
    <scope>NUCLEOTIDE SEQUENCE</scope>
    <source>
        <strain evidence="8">Race5_Kim</strain>
    </source>
</reference>
<reference evidence="8" key="2">
    <citation type="journal article" date="2022" name="Microb. Genom.">
        <title>A chromosome-scale genome assembly of the tomato pathogen Cladosporium fulvum reveals a compartmentalized genome architecture and the presence of a dispensable chromosome.</title>
        <authorList>
            <person name="Zaccaron A.Z."/>
            <person name="Chen L.H."/>
            <person name="Samaras A."/>
            <person name="Stergiopoulos I."/>
        </authorList>
    </citation>
    <scope>NUCLEOTIDE SEQUENCE</scope>
    <source>
        <strain evidence="8">Race5_Kim</strain>
    </source>
</reference>
<dbReference type="EMBL" id="CP090172">
    <property type="protein sequence ID" value="UJO22459.1"/>
    <property type="molecule type" value="Genomic_DNA"/>
</dbReference>
<feature type="domain" description="Aldehyde dehydrogenase" evidence="7">
    <location>
        <begin position="5"/>
        <end position="468"/>
    </location>
</feature>
<evidence type="ECO:0000256" key="5">
    <source>
        <dbReference type="PROSITE-ProRule" id="PRU10007"/>
    </source>
</evidence>
<dbReference type="GeneID" id="71991859"/>
<dbReference type="SUPFAM" id="SSF53720">
    <property type="entry name" value="ALDH-like"/>
    <property type="match status" value="1"/>
</dbReference>
<dbReference type="EC" id="1.2.1.3" evidence="3"/>
<comment type="catalytic activity">
    <reaction evidence="4">
        <text>an aldehyde + NAD(+) + H2O = a carboxylate + NADH + 2 H(+)</text>
        <dbReference type="Rhea" id="RHEA:16185"/>
        <dbReference type="ChEBI" id="CHEBI:15377"/>
        <dbReference type="ChEBI" id="CHEBI:15378"/>
        <dbReference type="ChEBI" id="CHEBI:17478"/>
        <dbReference type="ChEBI" id="CHEBI:29067"/>
        <dbReference type="ChEBI" id="CHEBI:57540"/>
        <dbReference type="ChEBI" id="CHEBI:57945"/>
        <dbReference type="EC" id="1.2.1.3"/>
    </reaction>
</comment>
<evidence type="ECO:0000259" key="7">
    <source>
        <dbReference type="Pfam" id="PF00171"/>
    </source>
</evidence>
<dbReference type="Pfam" id="PF00171">
    <property type="entry name" value="Aldedh"/>
    <property type="match status" value="1"/>
</dbReference>
<dbReference type="InterPro" id="IPR029510">
    <property type="entry name" value="Ald_DH_CS_GLU"/>
</dbReference>
<evidence type="ECO:0000256" key="3">
    <source>
        <dbReference type="ARBA" id="ARBA00024226"/>
    </source>
</evidence>
<accession>A0A9Q8PHD6</accession>
<comment type="similarity">
    <text evidence="1 6">Belongs to the aldehyde dehydrogenase family.</text>
</comment>
<dbReference type="PANTHER" id="PTHR11699">
    <property type="entry name" value="ALDEHYDE DEHYDROGENASE-RELATED"/>
    <property type="match status" value="1"/>
</dbReference>
<evidence type="ECO:0000256" key="4">
    <source>
        <dbReference type="ARBA" id="ARBA00049194"/>
    </source>
</evidence>
<dbReference type="GO" id="GO:0004029">
    <property type="term" value="F:aldehyde dehydrogenase (NAD+) activity"/>
    <property type="evidence" value="ECO:0007669"/>
    <property type="project" value="UniProtKB-EC"/>
</dbReference>
<gene>
    <name evidence="8" type="ORF">CLAFUR5_11981</name>
</gene>
<evidence type="ECO:0000256" key="6">
    <source>
        <dbReference type="RuleBase" id="RU003345"/>
    </source>
</evidence>
<dbReference type="FunFam" id="3.40.309.10:FF:000012">
    <property type="entry name" value="Betaine aldehyde dehydrogenase"/>
    <property type="match status" value="1"/>
</dbReference>
<keyword evidence="2 6" id="KW-0560">Oxidoreductase</keyword>
<dbReference type="RefSeq" id="XP_047766825.1">
    <property type="nucleotide sequence ID" value="XM_047911129.1"/>
</dbReference>
<feature type="active site" evidence="5">
    <location>
        <position position="242"/>
    </location>
</feature>
<dbReference type="PROSITE" id="PS00687">
    <property type="entry name" value="ALDEHYDE_DEHYDR_GLU"/>
    <property type="match status" value="1"/>
</dbReference>
<dbReference type="Gene3D" id="3.40.309.10">
    <property type="entry name" value="Aldehyde Dehydrogenase, Chain A, domain 2"/>
    <property type="match status" value="1"/>
</dbReference>
<dbReference type="Gene3D" id="3.40.605.10">
    <property type="entry name" value="Aldehyde Dehydrogenase, Chain A, domain 1"/>
    <property type="match status" value="1"/>
</dbReference>
<dbReference type="GO" id="GO:0046394">
    <property type="term" value="P:carboxylic acid biosynthetic process"/>
    <property type="evidence" value="ECO:0007669"/>
    <property type="project" value="UniProtKB-ARBA"/>
</dbReference>
<evidence type="ECO:0000256" key="1">
    <source>
        <dbReference type="ARBA" id="ARBA00009986"/>
    </source>
</evidence>
<evidence type="ECO:0000313" key="9">
    <source>
        <dbReference type="Proteomes" id="UP000756132"/>
    </source>
</evidence>
<organism evidence="8 9">
    <name type="scientific">Passalora fulva</name>
    <name type="common">Tomato leaf mold</name>
    <name type="synonym">Cladosporium fulvum</name>
    <dbReference type="NCBI Taxonomy" id="5499"/>
    <lineage>
        <taxon>Eukaryota</taxon>
        <taxon>Fungi</taxon>
        <taxon>Dikarya</taxon>
        <taxon>Ascomycota</taxon>
        <taxon>Pezizomycotina</taxon>
        <taxon>Dothideomycetes</taxon>
        <taxon>Dothideomycetidae</taxon>
        <taxon>Mycosphaerellales</taxon>
        <taxon>Mycosphaerellaceae</taxon>
        <taxon>Fulvia</taxon>
    </lineage>
</organism>
<dbReference type="InterPro" id="IPR016161">
    <property type="entry name" value="Ald_DH/histidinol_DH"/>
</dbReference>
<keyword evidence="9" id="KW-1185">Reference proteome</keyword>
<evidence type="ECO:0000256" key="2">
    <source>
        <dbReference type="ARBA" id="ARBA00023002"/>
    </source>
</evidence>
<protein>
    <recommendedName>
        <fullName evidence="3">aldehyde dehydrogenase (NAD(+))</fullName>
        <ecNumber evidence="3">1.2.1.3</ecNumber>
    </recommendedName>
</protein>
<dbReference type="InterPro" id="IPR016163">
    <property type="entry name" value="Ald_DH_C"/>
</dbReference>
<evidence type="ECO:0000313" key="8">
    <source>
        <dbReference type="EMBL" id="UJO22459.1"/>
    </source>
</evidence>
<name>A0A9Q8PHD6_PASFU</name>
<proteinExistence type="inferred from homology"/>
<dbReference type="FunFam" id="3.40.605.10:FF:000007">
    <property type="entry name" value="NAD/NADP-dependent betaine aldehyde dehydrogenase"/>
    <property type="match status" value="1"/>
</dbReference>